<name>A0A6A9UTN4_9ACTN</name>
<gene>
    <name evidence="1" type="ORF">GC722_02710</name>
</gene>
<organism evidence="1 2">
    <name type="scientific">Auraticoccus cholistanensis</name>
    <dbReference type="NCBI Taxonomy" id="2656650"/>
    <lineage>
        <taxon>Bacteria</taxon>
        <taxon>Bacillati</taxon>
        <taxon>Actinomycetota</taxon>
        <taxon>Actinomycetes</taxon>
        <taxon>Propionibacteriales</taxon>
        <taxon>Propionibacteriaceae</taxon>
        <taxon>Auraticoccus</taxon>
    </lineage>
</organism>
<dbReference type="EMBL" id="WPCU01000004">
    <property type="protein sequence ID" value="MVA74944.1"/>
    <property type="molecule type" value="Genomic_DNA"/>
</dbReference>
<evidence type="ECO:0000313" key="2">
    <source>
        <dbReference type="Proteomes" id="UP000435304"/>
    </source>
</evidence>
<reference evidence="1 2" key="1">
    <citation type="submission" date="2019-12" db="EMBL/GenBank/DDBJ databases">
        <title>Auraticoccus cholistani sp. nov., an actinomycete isolated from soil of Cholistan desert.</title>
        <authorList>
            <person name="Cheema M.T."/>
        </authorList>
    </citation>
    <scope>NUCLEOTIDE SEQUENCE [LARGE SCALE GENOMIC DNA]</scope>
    <source>
        <strain evidence="1 2">F435</strain>
    </source>
</reference>
<comment type="caution">
    <text evidence="1">The sequence shown here is derived from an EMBL/GenBank/DDBJ whole genome shotgun (WGS) entry which is preliminary data.</text>
</comment>
<protein>
    <submittedName>
        <fullName evidence="1">Uncharacterized protein</fullName>
    </submittedName>
</protein>
<dbReference type="RefSeq" id="WP_156607791.1">
    <property type="nucleotide sequence ID" value="NZ_WPCU01000004.1"/>
</dbReference>
<accession>A0A6A9UTN4</accession>
<dbReference type="AlphaFoldDB" id="A0A6A9UTN4"/>
<sequence>MTDERRINALLQAGLDDWISLHDVVWEAMEGDDSDESRRRTIRLLGQLFDDGLAVPGDLGASGFEDWPGTPGTWLHRAWAELERLGWNPMGAGFWLRLTELGEREARERGLE</sequence>
<dbReference type="Proteomes" id="UP000435304">
    <property type="component" value="Unassembled WGS sequence"/>
</dbReference>
<proteinExistence type="predicted"/>
<keyword evidence="2" id="KW-1185">Reference proteome</keyword>
<evidence type="ECO:0000313" key="1">
    <source>
        <dbReference type="EMBL" id="MVA74944.1"/>
    </source>
</evidence>